<evidence type="ECO:0000313" key="2">
    <source>
        <dbReference type="EMBL" id="GEM11919.1"/>
    </source>
</evidence>
<dbReference type="Gene3D" id="3.50.50.60">
    <property type="entry name" value="FAD/NAD(P)-binding domain"/>
    <property type="match status" value="1"/>
</dbReference>
<reference evidence="2 3" key="1">
    <citation type="submission" date="2019-07" db="EMBL/GenBank/DDBJ databases">
        <title>Rhodotorula toruloides NBRC10032 genome sequencing.</title>
        <authorList>
            <person name="Shida Y."/>
            <person name="Takaku H."/>
            <person name="Ogasawara W."/>
            <person name="Mori K."/>
        </authorList>
    </citation>
    <scope>NUCLEOTIDE SEQUENCE [LARGE SCALE GENOMIC DNA]</scope>
    <source>
        <strain evidence="2 3">NBRC10032</strain>
    </source>
</reference>
<dbReference type="GO" id="GO:0005770">
    <property type="term" value="C:late endosome"/>
    <property type="evidence" value="ECO:0007669"/>
    <property type="project" value="TreeGrafter"/>
</dbReference>
<proteinExistence type="predicted"/>
<accession>A0A511KNH9</accession>
<dbReference type="InterPro" id="IPR006076">
    <property type="entry name" value="FAD-dep_OxRdtase"/>
</dbReference>
<dbReference type="AlphaFoldDB" id="A0A511KNH9"/>
<dbReference type="Pfam" id="PF01266">
    <property type="entry name" value="DAO"/>
    <property type="match status" value="1"/>
</dbReference>
<dbReference type="SUPFAM" id="SSF51905">
    <property type="entry name" value="FAD/NAD(P)-binding domain"/>
    <property type="match status" value="1"/>
</dbReference>
<dbReference type="PANTHER" id="PTHR13847:SF150">
    <property type="entry name" value="OXIDOREDUCTASE TDA3-RELATED"/>
    <property type="match status" value="1"/>
</dbReference>
<name>A0A511KNH9_RHOTO</name>
<evidence type="ECO:0000313" key="3">
    <source>
        <dbReference type="Proteomes" id="UP000321518"/>
    </source>
</evidence>
<dbReference type="PANTHER" id="PTHR13847">
    <property type="entry name" value="SARCOSINE DEHYDROGENASE-RELATED"/>
    <property type="match status" value="1"/>
</dbReference>
<comment type="caution">
    <text evidence="2">The sequence shown here is derived from an EMBL/GenBank/DDBJ whole genome shotgun (WGS) entry which is preliminary data.</text>
</comment>
<dbReference type="Gene3D" id="3.30.9.10">
    <property type="entry name" value="D-Amino Acid Oxidase, subunit A, domain 2"/>
    <property type="match status" value="1"/>
</dbReference>
<gene>
    <name evidence="2" type="ORF">Rt10032_c17g5936</name>
</gene>
<dbReference type="EMBL" id="BJWK01000017">
    <property type="protein sequence ID" value="GEM11919.1"/>
    <property type="molecule type" value="Genomic_DNA"/>
</dbReference>
<feature type="domain" description="FAD dependent oxidoreductase" evidence="1">
    <location>
        <begin position="7"/>
        <end position="380"/>
    </location>
</feature>
<evidence type="ECO:0000259" key="1">
    <source>
        <dbReference type="Pfam" id="PF01266"/>
    </source>
</evidence>
<organism evidence="2 3">
    <name type="scientific">Rhodotorula toruloides</name>
    <name type="common">Yeast</name>
    <name type="synonym">Rhodosporidium toruloides</name>
    <dbReference type="NCBI Taxonomy" id="5286"/>
    <lineage>
        <taxon>Eukaryota</taxon>
        <taxon>Fungi</taxon>
        <taxon>Dikarya</taxon>
        <taxon>Basidiomycota</taxon>
        <taxon>Pucciniomycotina</taxon>
        <taxon>Microbotryomycetes</taxon>
        <taxon>Sporidiobolales</taxon>
        <taxon>Sporidiobolaceae</taxon>
        <taxon>Rhodotorula</taxon>
    </lineage>
</organism>
<protein>
    <submittedName>
        <fullName evidence="2">FAD dependent oxidoreductase</fullName>
    </submittedName>
</protein>
<dbReference type="Proteomes" id="UP000321518">
    <property type="component" value="Unassembled WGS sequence"/>
</dbReference>
<dbReference type="OrthoDB" id="498204at2759"/>
<dbReference type="GO" id="GO:0042147">
    <property type="term" value="P:retrograde transport, endosome to Golgi"/>
    <property type="evidence" value="ECO:0007669"/>
    <property type="project" value="TreeGrafter"/>
</dbReference>
<dbReference type="GO" id="GO:0005829">
    <property type="term" value="C:cytosol"/>
    <property type="evidence" value="ECO:0007669"/>
    <property type="project" value="GOC"/>
</dbReference>
<dbReference type="InterPro" id="IPR036188">
    <property type="entry name" value="FAD/NAD-bd_sf"/>
</dbReference>
<sequence length="396" mass="41262">MSSPRHIGIVGGGIIGSSTAFWTARLARERSLPVNITLFEGSSVAAGASGKAGGLLALDWHGPATASLAALSYRLHSELAAEYGGTDRWGYRRLDTLSVSADLSSSSSSSAKLSSRSKKLKGADLFPWLNKGVLTASEVLGNQETTSQVHPEQFTRAMVEEAEKLGVKVVYGSVEGAQARADGGYDLSITPRDSAPQDRSTVPVTDVVVTAGPWTGKLLSKLGLDKQAGRAKAIKGSRAHSIVLKTAPGRDLPAQALFTSIKEVGGRHAEPEVYNRPDGTSYICGPTDSSSLPTLASSVTTESSAIDLLISQAARLAPDYLSTDNGQYSATVERRQACYLPVGSGDPVIGKIAQGAYVASGHSCWGICNGPGTGYVMAELLLDGKVKSADIDDLGP</sequence>